<dbReference type="Proteomes" id="UP001271274">
    <property type="component" value="Unassembled WGS sequence"/>
</dbReference>
<organism evidence="2 3">
    <name type="scientific">Streptomyces europaeiscabiei</name>
    <dbReference type="NCBI Taxonomy" id="146819"/>
    <lineage>
        <taxon>Bacteria</taxon>
        <taxon>Bacillati</taxon>
        <taxon>Actinomycetota</taxon>
        <taxon>Actinomycetes</taxon>
        <taxon>Kitasatosporales</taxon>
        <taxon>Streptomycetaceae</taxon>
        <taxon>Streptomyces</taxon>
    </lineage>
</organism>
<dbReference type="RefSeq" id="WP_319063980.1">
    <property type="nucleotide sequence ID" value="NZ_JARAYT010000032.1"/>
</dbReference>
<evidence type="ECO:0000313" key="2">
    <source>
        <dbReference type="EMBL" id="MDX3707256.1"/>
    </source>
</evidence>
<dbReference type="EMBL" id="JARAYU010000045">
    <property type="protein sequence ID" value="MDX3707256.1"/>
    <property type="molecule type" value="Genomic_DNA"/>
</dbReference>
<comment type="caution">
    <text evidence="2">The sequence shown here is derived from an EMBL/GenBank/DDBJ whole genome shotgun (WGS) entry which is preliminary data.</text>
</comment>
<accession>A0ABU4NXH1</accession>
<evidence type="ECO:0000256" key="1">
    <source>
        <dbReference type="SAM" id="MobiDB-lite"/>
    </source>
</evidence>
<proteinExistence type="predicted"/>
<feature type="region of interest" description="Disordered" evidence="1">
    <location>
        <begin position="1"/>
        <end position="42"/>
    </location>
</feature>
<sequence length="163" mass="18136">MSIYGSLEGIGDHGDPEHLGQPWTYQGSHIPPREDGPRAGSLGLAVIPSHITADGRDDQPCDGPPWPWLRLHLDVPGDDPCVLLDPAQARFLAEQLRTWADRADPPEFEGGQHWWIHDTRGIGWPGSHDRDAVVARLAELREQHPENTYRLVCDTTTSTVEET</sequence>
<keyword evidence="3" id="KW-1185">Reference proteome</keyword>
<evidence type="ECO:0000313" key="3">
    <source>
        <dbReference type="Proteomes" id="UP001271274"/>
    </source>
</evidence>
<protein>
    <submittedName>
        <fullName evidence="2">Uncharacterized protein</fullName>
    </submittedName>
</protein>
<reference evidence="2 3" key="1">
    <citation type="journal article" date="2023" name="Microb. Genom.">
        <title>Mesoterricola silvestris gen. nov., sp. nov., Mesoterricola sediminis sp. nov., Geothrix oryzae sp. nov., Geothrix edaphica sp. nov., Geothrix rubra sp. nov., and Geothrix limicola sp. nov., six novel members of Acidobacteriota isolated from soils.</title>
        <authorList>
            <person name="Weisberg A.J."/>
            <person name="Pearce E."/>
            <person name="Kramer C.G."/>
            <person name="Chang J.H."/>
            <person name="Clarke C.R."/>
        </authorList>
    </citation>
    <scope>NUCLEOTIDE SEQUENCE [LARGE SCALE GENOMIC DNA]</scope>
    <source>
        <strain evidence="2 3">ID09-01A</strain>
    </source>
</reference>
<name>A0ABU4NXH1_9ACTN</name>
<gene>
    <name evidence="2" type="ORF">PV662_47850</name>
</gene>